<evidence type="ECO:0000313" key="6">
    <source>
        <dbReference type="EMBL" id="GAV24496.1"/>
    </source>
</evidence>
<gene>
    <name evidence="6" type="ORF">ciss_04290</name>
</gene>
<dbReference type="InterPro" id="IPR058240">
    <property type="entry name" value="rSAM_sf"/>
</dbReference>
<evidence type="ECO:0000259" key="5">
    <source>
        <dbReference type="SMART" id="SM00729"/>
    </source>
</evidence>
<dbReference type="Gene3D" id="3.20.20.70">
    <property type="entry name" value="Aldolase class I"/>
    <property type="match status" value="1"/>
</dbReference>
<dbReference type="Proteomes" id="UP000187338">
    <property type="component" value="Unassembled WGS sequence"/>
</dbReference>
<sequence length="267" mass="30018">MAKITFVYPHKTKPVTVTGPHCALNCAHCGGHYLKSMLPVEKIPNLQEVKSLLISGGCTKDGKVPWLKHAEFLADQKGNLKYNFHVGLIDDDREIDLLAQIADTVSFDFVVNDETIAKVYHLNKTGKDYLNTYRKLQAKVPVLPHITIGLLGGEIKGEFEAIKALQEFNPPAIVFIIFRPTPDTEFSDRRPPEIANVVEVFEYTRKLFPKTPLYLGCMRPGGKYREEVDLKALELGFARIVQPHPEVVKKARELGYEIEEAGECCVL</sequence>
<dbReference type="RefSeq" id="WP_075864691.1">
    <property type="nucleotide sequence ID" value="NZ_BDJL01000007.1"/>
</dbReference>
<dbReference type="SFLD" id="SFLDS00029">
    <property type="entry name" value="Radical_SAM"/>
    <property type="match status" value="1"/>
</dbReference>
<evidence type="ECO:0000256" key="4">
    <source>
        <dbReference type="ARBA" id="ARBA00023014"/>
    </source>
</evidence>
<dbReference type="PANTHER" id="PTHR43288:SF2">
    <property type="entry name" value="RADICAL SAM CORE DOMAIN-CONTAINING PROTEIN"/>
    <property type="match status" value="1"/>
</dbReference>
<name>A0A1L8CZX6_9THEO</name>
<comment type="caution">
    <text evidence="6">The sequence shown here is derived from an EMBL/GenBank/DDBJ whole genome shotgun (WGS) entry which is preliminary data.</text>
</comment>
<accession>A0A1L8CZX6</accession>
<dbReference type="STRING" id="661089.ciss_04290"/>
<dbReference type="InterPro" id="IPR007197">
    <property type="entry name" value="rSAM"/>
</dbReference>
<keyword evidence="1" id="KW-0949">S-adenosyl-L-methionine</keyword>
<keyword evidence="7" id="KW-1185">Reference proteome</keyword>
<organism evidence="6 7">
    <name type="scientific">Carboxydothermus islandicus</name>
    <dbReference type="NCBI Taxonomy" id="661089"/>
    <lineage>
        <taxon>Bacteria</taxon>
        <taxon>Bacillati</taxon>
        <taxon>Bacillota</taxon>
        <taxon>Clostridia</taxon>
        <taxon>Thermoanaerobacterales</taxon>
        <taxon>Thermoanaerobacteraceae</taxon>
        <taxon>Carboxydothermus</taxon>
    </lineage>
</organism>
<keyword evidence="3" id="KW-0408">Iron</keyword>
<dbReference type="AlphaFoldDB" id="A0A1L8CZX6"/>
<protein>
    <recommendedName>
        <fullName evidence="5">Elp3/MiaA/NifB-like radical SAM core domain-containing protein</fullName>
    </recommendedName>
</protein>
<dbReference type="GO" id="GO:0046872">
    <property type="term" value="F:metal ion binding"/>
    <property type="evidence" value="ECO:0007669"/>
    <property type="project" value="UniProtKB-KW"/>
</dbReference>
<dbReference type="SFLD" id="SFLDG01113">
    <property type="entry name" value="Uncharacterised_Radical_SAM_Su"/>
    <property type="match status" value="1"/>
</dbReference>
<dbReference type="SMART" id="SM00729">
    <property type="entry name" value="Elp3"/>
    <property type="match status" value="1"/>
</dbReference>
<proteinExistence type="predicted"/>
<reference evidence="7" key="1">
    <citation type="submission" date="2016-12" db="EMBL/GenBank/DDBJ databases">
        <title>Draft Genome Sequences od Carboxydothermus pertinax and islandicus, Hydrogenogenic Carboxydotrophic Bacteria.</title>
        <authorList>
            <person name="Fukuyama Y."/>
            <person name="Ohmae K."/>
            <person name="Yoneda Y."/>
            <person name="Yoshida T."/>
            <person name="Sako Y."/>
        </authorList>
    </citation>
    <scope>NUCLEOTIDE SEQUENCE [LARGE SCALE GENOMIC DNA]</scope>
    <source>
        <strain evidence="7">SET</strain>
    </source>
</reference>
<dbReference type="EMBL" id="BDJL01000007">
    <property type="protein sequence ID" value="GAV24496.1"/>
    <property type="molecule type" value="Genomic_DNA"/>
</dbReference>
<dbReference type="InterPro" id="IPR006638">
    <property type="entry name" value="Elp3/MiaA/NifB-like_rSAM"/>
</dbReference>
<keyword evidence="4" id="KW-0411">Iron-sulfur</keyword>
<evidence type="ECO:0000256" key="1">
    <source>
        <dbReference type="ARBA" id="ARBA00022691"/>
    </source>
</evidence>
<dbReference type="InterPro" id="IPR013785">
    <property type="entry name" value="Aldolase_TIM"/>
</dbReference>
<evidence type="ECO:0000256" key="2">
    <source>
        <dbReference type="ARBA" id="ARBA00022723"/>
    </source>
</evidence>
<evidence type="ECO:0000313" key="7">
    <source>
        <dbReference type="Proteomes" id="UP000187338"/>
    </source>
</evidence>
<dbReference type="GO" id="GO:0051536">
    <property type="term" value="F:iron-sulfur cluster binding"/>
    <property type="evidence" value="ECO:0007669"/>
    <property type="project" value="UniProtKB-KW"/>
</dbReference>
<dbReference type="GO" id="GO:0003824">
    <property type="term" value="F:catalytic activity"/>
    <property type="evidence" value="ECO:0007669"/>
    <property type="project" value="InterPro"/>
</dbReference>
<dbReference type="OrthoDB" id="5420460at2"/>
<keyword evidence="2" id="KW-0479">Metal-binding</keyword>
<dbReference type="PANTHER" id="PTHR43288">
    <property type="entry name" value="BIOTIN SYNTHASE-RELATED PROTEIN, RADICAL SAM SUPERFAMILY"/>
    <property type="match status" value="1"/>
</dbReference>
<feature type="domain" description="Elp3/MiaA/NifB-like radical SAM core" evidence="5">
    <location>
        <begin position="12"/>
        <end position="203"/>
    </location>
</feature>
<dbReference type="SUPFAM" id="SSF102114">
    <property type="entry name" value="Radical SAM enzymes"/>
    <property type="match status" value="1"/>
</dbReference>
<evidence type="ECO:0000256" key="3">
    <source>
        <dbReference type="ARBA" id="ARBA00023004"/>
    </source>
</evidence>